<keyword evidence="8" id="KW-1185">Reference proteome</keyword>
<evidence type="ECO:0000256" key="1">
    <source>
        <dbReference type="ARBA" id="ARBA00002889"/>
    </source>
</evidence>
<comment type="function">
    <text evidence="1">Involved in the biogenesis of the 60S ribosomal subunit.</text>
</comment>
<dbReference type="OMA" id="MQQTEAD"/>
<comment type="similarity">
    <text evidence="3">Belongs to the NOP16 family.</text>
</comment>
<protein>
    <recommendedName>
        <fullName evidence="4">Nucleolar protein 16</fullName>
    </recommendedName>
</protein>
<gene>
    <name evidence="7" type="ORF">CC1G_06878</name>
</gene>
<evidence type="ECO:0000256" key="6">
    <source>
        <dbReference type="SAM" id="MobiDB-lite"/>
    </source>
</evidence>
<evidence type="ECO:0000256" key="2">
    <source>
        <dbReference type="ARBA" id="ARBA00004604"/>
    </source>
</evidence>
<dbReference type="RefSeq" id="XP_001830612.2">
    <property type="nucleotide sequence ID" value="XM_001830560.2"/>
</dbReference>
<dbReference type="InterPro" id="IPR019002">
    <property type="entry name" value="Ribosome_biogenesis_Nop16"/>
</dbReference>
<dbReference type="GO" id="GO:0005730">
    <property type="term" value="C:nucleolus"/>
    <property type="evidence" value="ECO:0007669"/>
    <property type="project" value="UniProtKB-SubCell"/>
</dbReference>
<reference evidence="7 8" key="1">
    <citation type="journal article" date="2010" name="Proc. Natl. Acad. Sci. U.S.A.">
        <title>Insights into evolution of multicellular fungi from the assembled chromosomes of the mushroom Coprinopsis cinerea (Coprinus cinereus).</title>
        <authorList>
            <person name="Stajich J.E."/>
            <person name="Wilke S.K."/>
            <person name="Ahren D."/>
            <person name="Au C.H."/>
            <person name="Birren B.W."/>
            <person name="Borodovsky M."/>
            <person name="Burns C."/>
            <person name="Canback B."/>
            <person name="Casselton L.A."/>
            <person name="Cheng C.K."/>
            <person name="Deng J."/>
            <person name="Dietrich F.S."/>
            <person name="Fargo D.C."/>
            <person name="Farman M.L."/>
            <person name="Gathman A.C."/>
            <person name="Goldberg J."/>
            <person name="Guigo R."/>
            <person name="Hoegger P.J."/>
            <person name="Hooker J.B."/>
            <person name="Huggins A."/>
            <person name="James T.Y."/>
            <person name="Kamada T."/>
            <person name="Kilaru S."/>
            <person name="Kodira C."/>
            <person name="Kues U."/>
            <person name="Kupfer D."/>
            <person name="Kwan H.S."/>
            <person name="Lomsadze A."/>
            <person name="Li W."/>
            <person name="Lilly W.W."/>
            <person name="Ma L.J."/>
            <person name="Mackey A.J."/>
            <person name="Manning G."/>
            <person name="Martin F."/>
            <person name="Muraguchi H."/>
            <person name="Natvig D.O."/>
            <person name="Palmerini H."/>
            <person name="Ramesh M.A."/>
            <person name="Rehmeyer C.J."/>
            <person name="Roe B.A."/>
            <person name="Shenoy N."/>
            <person name="Stanke M."/>
            <person name="Ter-Hovhannisyan V."/>
            <person name="Tunlid A."/>
            <person name="Velagapudi R."/>
            <person name="Vision T.J."/>
            <person name="Zeng Q."/>
            <person name="Zolan M.E."/>
            <person name="Pukkila P.J."/>
        </authorList>
    </citation>
    <scope>NUCLEOTIDE SEQUENCE [LARGE SCALE GENOMIC DNA]</scope>
    <source>
        <strain evidence="8">Okayama-7 / 130 / ATCC MYA-4618 / FGSC 9003</strain>
    </source>
</reference>
<organism evidence="7 8">
    <name type="scientific">Coprinopsis cinerea (strain Okayama-7 / 130 / ATCC MYA-4618 / FGSC 9003)</name>
    <name type="common">Inky cap fungus</name>
    <name type="synonym">Hormographiella aspergillata</name>
    <dbReference type="NCBI Taxonomy" id="240176"/>
    <lineage>
        <taxon>Eukaryota</taxon>
        <taxon>Fungi</taxon>
        <taxon>Dikarya</taxon>
        <taxon>Basidiomycota</taxon>
        <taxon>Agaricomycotina</taxon>
        <taxon>Agaricomycetes</taxon>
        <taxon>Agaricomycetidae</taxon>
        <taxon>Agaricales</taxon>
        <taxon>Agaricineae</taxon>
        <taxon>Psathyrellaceae</taxon>
        <taxon>Coprinopsis</taxon>
    </lineage>
</organism>
<sequence length="259" mass="28830">MANPRQRRKARSSSYKPVSHSKNAKRNLKKMPPIRGPKALQEAWDKKKTVRQNYARLGLVSDLNPISSGGSEKRIEPKYEDGDAQMSSETAGPSITSDAQTGESSKPLPKGFGRIIRDESGNVIGVELPQEDESKEAEQEDQEMEALSEPEVDGEMRDLWATNIGKTKVDVKDKVVGLVDELESIAMKKNLNSTTLSVAHSSTGPNLRHAAPGEIAYMRRLFEKYGDDVERMARDRKLNPDQRTAGQLRRALAQTKPYI</sequence>
<comment type="subcellular location">
    <subcellularLocation>
        <location evidence="2">Nucleus</location>
        <location evidence="2">Nucleolus</location>
    </subcellularLocation>
</comment>
<feature type="compositionally biased region" description="Basic and acidic residues" evidence="6">
    <location>
        <begin position="71"/>
        <end position="81"/>
    </location>
</feature>
<dbReference type="VEuPathDB" id="FungiDB:CC1G_06878"/>
<dbReference type="GeneID" id="6007057"/>
<evidence type="ECO:0000313" key="8">
    <source>
        <dbReference type="Proteomes" id="UP000001861"/>
    </source>
</evidence>
<dbReference type="GO" id="GO:0042273">
    <property type="term" value="P:ribosomal large subunit biogenesis"/>
    <property type="evidence" value="ECO:0007669"/>
    <property type="project" value="TreeGrafter"/>
</dbReference>
<accession>A8N706</accession>
<proteinExistence type="inferred from homology"/>
<evidence type="ECO:0000313" key="7">
    <source>
        <dbReference type="EMBL" id="EAU91243.2"/>
    </source>
</evidence>
<comment type="caution">
    <text evidence="7">The sequence shown here is derived from an EMBL/GenBank/DDBJ whole genome shotgun (WGS) entry which is preliminary data.</text>
</comment>
<dbReference type="STRING" id="240176.A8N706"/>
<dbReference type="EMBL" id="AACS02000003">
    <property type="protein sequence ID" value="EAU91243.2"/>
    <property type="molecule type" value="Genomic_DNA"/>
</dbReference>
<feature type="compositionally biased region" description="Polar residues" evidence="6">
    <location>
        <begin position="85"/>
        <end position="104"/>
    </location>
</feature>
<dbReference type="PANTHER" id="PTHR13243:SF1">
    <property type="entry name" value="NUCLEOLAR PROTEIN 16"/>
    <property type="match status" value="1"/>
</dbReference>
<evidence type="ECO:0000256" key="5">
    <source>
        <dbReference type="ARBA" id="ARBA00023242"/>
    </source>
</evidence>
<feature type="compositionally biased region" description="Acidic residues" evidence="6">
    <location>
        <begin position="129"/>
        <end position="151"/>
    </location>
</feature>
<feature type="region of interest" description="Disordered" evidence="6">
    <location>
        <begin position="55"/>
        <end position="151"/>
    </location>
</feature>
<dbReference type="HOGENOM" id="CLU_078857_1_0_1"/>
<feature type="compositionally biased region" description="Basic residues" evidence="6">
    <location>
        <begin position="1"/>
        <end position="11"/>
    </location>
</feature>
<evidence type="ECO:0000256" key="4">
    <source>
        <dbReference type="ARBA" id="ARBA00015522"/>
    </source>
</evidence>
<dbReference type="PANTHER" id="PTHR13243">
    <property type="entry name" value="HSPC111 PROTEIN-RELATED"/>
    <property type="match status" value="1"/>
</dbReference>
<evidence type="ECO:0000256" key="3">
    <source>
        <dbReference type="ARBA" id="ARBA00008479"/>
    </source>
</evidence>
<dbReference type="OrthoDB" id="285729at2759"/>
<dbReference type="Pfam" id="PF09420">
    <property type="entry name" value="Nop16"/>
    <property type="match status" value="1"/>
</dbReference>
<dbReference type="eggNOG" id="KOG4771">
    <property type="taxonomic scope" value="Eukaryota"/>
</dbReference>
<dbReference type="Proteomes" id="UP000001861">
    <property type="component" value="Unassembled WGS sequence"/>
</dbReference>
<dbReference type="InParanoid" id="A8N706"/>
<feature type="region of interest" description="Disordered" evidence="6">
    <location>
        <begin position="1"/>
        <end position="36"/>
    </location>
</feature>
<name>A8N706_COPC7</name>
<dbReference type="KEGG" id="cci:CC1G_06878"/>
<dbReference type="AlphaFoldDB" id="A8N706"/>
<dbReference type="FunCoup" id="A8N706">
    <property type="interactions" value="115"/>
</dbReference>
<keyword evidence="5" id="KW-0539">Nucleus</keyword>